<feature type="non-terminal residue" evidence="1">
    <location>
        <position position="80"/>
    </location>
</feature>
<dbReference type="EMBL" id="CAWUPB010001181">
    <property type="protein sequence ID" value="CAK7350052.1"/>
    <property type="molecule type" value="Genomic_DNA"/>
</dbReference>
<comment type="caution">
    <text evidence="1">The sequence shown here is derived from an EMBL/GenBank/DDBJ whole genome shotgun (WGS) entry which is preliminary data.</text>
</comment>
<organism evidence="1 2">
    <name type="scientific">Dovyalis caffra</name>
    <dbReference type="NCBI Taxonomy" id="77055"/>
    <lineage>
        <taxon>Eukaryota</taxon>
        <taxon>Viridiplantae</taxon>
        <taxon>Streptophyta</taxon>
        <taxon>Embryophyta</taxon>
        <taxon>Tracheophyta</taxon>
        <taxon>Spermatophyta</taxon>
        <taxon>Magnoliopsida</taxon>
        <taxon>eudicotyledons</taxon>
        <taxon>Gunneridae</taxon>
        <taxon>Pentapetalae</taxon>
        <taxon>rosids</taxon>
        <taxon>fabids</taxon>
        <taxon>Malpighiales</taxon>
        <taxon>Salicaceae</taxon>
        <taxon>Flacourtieae</taxon>
        <taxon>Dovyalis</taxon>
    </lineage>
</organism>
<proteinExistence type="predicted"/>
<evidence type="ECO:0000313" key="2">
    <source>
        <dbReference type="Proteomes" id="UP001314170"/>
    </source>
</evidence>
<sequence length="80" mass="9336">VITMEIVHAIIWRAQVGIKSLANLFRGKMLFSSIHIRSHITNLYGETSLMKELFHYKSIHIPIMCTWYYRPEGTNISSLK</sequence>
<accession>A0AAV1SI04</accession>
<keyword evidence="2" id="KW-1185">Reference proteome</keyword>
<dbReference type="Proteomes" id="UP001314170">
    <property type="component" value="Unassembled WGS sequence"/>
</dbReference>
<gene>
    <name evidence="1" type="ORF">DCAF_LOCUS22776</name>
</gene>
<evidence type="ECO:0000313" key="1">
    <source>
        <dbReference type="EMBL" id="CAK7350052.1"/>
    </source>
</evidence>
<reference evidence="1 2" key="1">
    <citation type="submission" date="2024-01" db="EMBL/GenBank/DDBJ databases">
        <authorList>
            <person name="Waweru B."/>
        </authorList>
    </citation>
    <scope>NUCLEOTIDE SEQUENCE [LARGE SCALE GENOMIC DNA]</scope>
</reference>
<feature type="non-terminal residue" evidence="1">
    <location>
        <position position="1"/>
    </location>
</feature>
<protein>
    <submittedName>
        <fullName evidence="1">Uncharacterized protein</fullName>
    </submittedName>
</protein>
<name>A0AAV1SI04_9ROSI</name>
<dbReference type="AlphaFoldDB" id="A0AAV1SI04"/>